<keyword evidence="4" id="KW-0143">Chaperone</keyword>
<evidence type="ECO:0000256" key="4">
    <source>
        <dbReference type="ARBA" id="ARBA00023186"/>
    </source>
</evidence>
<gene>
    <name evidence="6" type="ORF">EPA99_04285</name>
</gene>
<organism evidence="6 7">
    <name type="scientific">Pseudoxanthomonas composti</name>
    <dbReference type="NCBI Taxonomy" id="2137479"/>
    <lineage>
        <taxon>Bacteria</taxon>
        <taxon>Pseudomonadati</taxon>
        <taxon>Pseudomonadota</taxon>
        <taxon>Gammaproteobacteria</taxon>
        <taxon>Lysobacterales</taxon>
        <taxon>Lysobacteraceae</taxon>
        <taxon>Pseudoxanthomonas</taxon>
    </lineage>
</organism>
<dbReference type="InterPro" id="IPR029047">
    <property type="entry name" value="HSP70_peptide-bd_sf"/>
</dbReference>
<protein>
    <submittedName>
        <fullName evidence="6">Molecular chaperone HscC</fullName>
    </submittedName>
</protein>
<accession>A0A4Q1JZK3</accession>
<dbReference type="PROSITE" id="PS01036">
    <property type="entry name" value="HSP70_3"/>
    <property type="match status" value="1"/>
</dbReference>
<dbReference type="InterPro" id="IPR043129">
    <property type="entry name" value="ATPase_NBD"/>
</dbReference>
<proteinExistence type="inferred from homology"/>
<dbReference type="Proteomes" id="UP000289784">
    <property type="component" value="Unassembled WGS sequence"/>
</dbReference>
<keyword evidence="3 5" id="KW-0067">ATP-binding</keyword>
<comment type="caution">
    <text evidence="6">The sequence shown here is derived from an EMBL/GenBank/DDBJ whole genome shotgun (WGS) entry which is preliminary data.</text>
</comment>
<dbReference type="Pfam" id="PF00012">
    <property type="entry name" value="HSP70"/>
    <property type="match status" value="2"/>
</dbReference>
<dbReference type="InterPro" id="IPR018181">
    <property type="entry name" value="Heat_shock_70_CS"/>
</dbReference>
<keyword evidence="2 5" id="KW-0547">Nucleotide-binding</keyword>
<dbReference type="PROSITE" id="PS00297">
    <property type="entry name" value="HSP70_1"/>
    <property type="match status" value="1"/>
</dbReference>
<evidence type="ECO:0000256" key="5">
    <source>
        <dbReference type="RuleBase" id="RU003322"/>
    </source>
</evidence>
<evidence type="ECO:0000256" key="2">
    <source>
        <dbReference type="ARBA" id="ARBA00022741"/>
    </source>
</evidence>
<name>A0A4Q1JZK3_9GAMM</name>
<dbReference type="PANTHER" id="PTHR19375">
    <property type="entry name" value="HEAT SHOCK PROTEIN 70KDA"/>
    <property type="match status" value="1"/>
</dbReference>
<evidence type="ECO:0000313" key="6">
    <source>
        <dbReference type="EMBL" id="RXR07147.1"/>
    </source>
</evidence>
<dbReference type="PRINTS" id="PR00301">
    <property type="entry name" value="HEATSHOCK70"/>
</dbReference>
<dbReference type="EMBL" id="SAWZ01000002">
    <property type="protein sequence ID" value="RXR07147.1"/>
    <property type="molecule type" value="Genomic_DNA"/>
</dbReference>
<dbReference type="Gene3D" id="3.30.420.40">
    <property type="match status" value="2"/>
</dbReference>
<sequence>MIVGIDLGTTHSLIGTFDSGQARLIPNAIGRVLTPSVVSVDPQLGILVGQSAEDRRATAPRDTVANFKRWMGTQRETRLGERSFRPEELSALVLRGLLDDARAALGQEVTEAVISVPAYFGDAQRKATRIAGELAGIKVERLINEPTAAAIAYGLQERVESSTFMVLDLGGGTFDVSVLEMFDGVIQVHATAGDNHLGGEDFLSLLVDAALEDRRIRKSTLAQTDLALLRKQLQIAKHQLSSQGQASVSLELAGRPFDWSIDEERFTSLADPLIQRLRQPIERALRDAGIPAQRLDEVIVVGGASRMPLVVKTAARMLGRLPLRHVHPDEAVALGAATVAGMKARDQALEEIVLTDVCPYTLGVDTSRVDGYGKLTSGHFSPIIERNCTVPVSRMHTYYPVHDNVAQVEIEVLQGESPRSEHNVRLGHLKIPVRAGVSRELNAVDVRFTYDINGVLQVEAFAHGTGMRHELIVQNGGETLSEHEIRERLAQLEGLKIHPREDQANLAVIARLERLYAEHLEHRSMLQEWLATFTGIVERQDLQQILQSRSELVRALDEFEARTC</sequence>
<evidence type="ECO:0000256" key="3">
    <source>
        <dbReference type="ARBA" id="ARBA00022840"/>
    </source>
</evidence>
<dbReference type="InterPro" id="IPR013126">
    <property type="entry name" value="Hsp_70_fam"/>
</dbReference>
<dbReference type="Gene3D" id="3.90.640.10">
    <property type="entry name" value="Actin, Chain A, domain 4"/>
    <property type="match status" value="1"/>
</dbReference>
<dbReference type="SUPFAM" id="SSF53067">
    <property type="entry name" value="Actin-like ATPase domain"/>
    <property type="match status" value="2"/>
</dbReference>
<dbReference type="PROSITE" id="PS00329">
    <property type="entry name" value="HSP70_2"/>
    <property type="match status" value="1"/>
</dbReference>
<comment type="similarity">
    <text evidence="1 5">Belongs to the heat shock protein 70 family.</text>
</comment>
<dbReference type="GO" id="GO:0140662">
    <property type="term" value="F:ATP-dependent protein folding chaperone"/>
    <property type="evidence" value="ECO:0007669"/>
    <property type="project" value="InterPro"/>
</dbReference>
<dbReference type="FunFam" id="3.30.420.40:FF:000071">
    <property type="entry name" value="Molecular chaperone DnaK"/>
    <property type="match status" value="1"/>
</dbReference>
<reference evidence="6 7" key="1">
    <citation type="submission" date="2019-01" db="EMBL/GenBank/DDBJ databases">
        <title>Pseudoxanthomonas composti sp. nov., isolated from compost.</title>
        <authorList>
            <person name="Yang G."/>
        </authorList>
    </citation>
    <scope>NUCLEOTIDE SEQUENCE [LARGE SCALE GENOMIC DNA]</scope>
    <source>
        <strain evidence="6 7">GSS15</strain>
    </source>
</reference>
<dbReference type="OrthoDB" id="9766019at2"/>
<keyword evidence="7" id="KW-1185">Reference proteome</keyword>
<evidence type="ECO:0000256" key="1">
    <source>
        <dbReference type="ARBA" id="ARBA00007381"/>
    </source>
</evidence>
<evidence type="ECO:0000313" key="7">
    <source>
        <dbReference type="Proteomes" id="UP000289784"/>
    </source>
</evidence>
<dbReference type="SUPFAM" id="SSF100920">
    <property type="entry name" value="Heat shock protein 70kD (HSP70), peptide-binding domain"/>
    <property type="match status" value="1"/>
</dbReference>
<dbReference type="AlphaFoldDB" id="A0A4Q1JZK3"/>
<dbReference type="RefSeq" id="WP_129469958.1">
    <property type="nucleotide sequence ID" value="NZ_SAWZ01000002.1"/>
</dbReference>
<dbReference type="Gene3D" id="2.60.34.10">
    <property type="entry name" value="Substrate Binding Domain Of DNAk, Chain A, domain 1"/>
    <property type="match status" value="1"/>
</dbReference>
<dbReference type="GO" id="GO:0005524">
    <property type="term" value="F:ATP binding"/>
    <property type="evidence" value="ECO:0007669"/>
    <property type="project" value="UniProtKB-KW"/>
</dbReference>